<reference evidence="3 5" key="1">
    <citation type="submission" date="2020-04" db="EMBL/GenBank/DDBJ databases">
        <authorList>
            <person name="De Canck E."/>
        </authorList>
    </citation>
    <scope>NUCLEOTIDE SEQUENCE [LARGE SCALE GENOMIC DNA]</scope>
    <source>
        <strain evidence="3 5">LMG 3415</strain>
    </source>
</reference>
<dbReference type="SUPFAM" id="SSF53850">
    <property type="entry name" value="Periplasmic binding protein-like II"/>
    <property type="match status" value="1"/>
</dbReference>
<accession>A0ABD4YN37</accession>
<organism evidence="4 6">
    <name type="scientific">Achromobacter mucicolens</name>
    <dbReference type="NCBI Taxonomy" id="1389922"/>
    <lineage>
        <taxon>Bacteria</taxon>
        <taxon>Pseudomonadati</taxon>
        <taxon>Pseudomonadota</taxon>
        <taxon>Betaproteobacteria</taxon>
        <taxon>Burkholderiales</taxon>
        <taxon>Alcaligenaceae</taxon>
        <taxon>Achromobacter</taxon>
    </lineage>
</organism>
<gene>
    <name evidence="3" type="ORF">LMG3415_02374</name>
    <name evidence="4" type="ORF">N5C72_00205</name>
</gene>
<keyword evidence="5" id="KW-1185">Reference proteome</keyword>
<keyword evidence="2" id="KW-0732">Signal</keyword>
<dbReference type="RefSeq" id="WP_180098682.1">
    <property type="nucleotide sequence ID" value="NZ_CADIKR010000002.1"/>
</dbReference>
<name>A0ABD4YN37_9BURK</name>
<evidence type="ECO:0000313" key="3">
    <source>
        <dbReference type="EMBL" id="CAB3859624.1"/>
    </source>
</evidence>
<dbReference type="PIRSF" id="PIRSF017082">
    <property type="entry name" value="YflP"/>
    <property type="match status" value="1"/>
</dbReference>
<dbReference type="InterPro" id="IPR005064">
    <property type="entry name" value="BUG"/>
</dbReference>
<evidence type="ECO:0000313" key="4">
    <source>
        <dbReference type="EMBL" id="MDH1176470.1"/>
    </source>
</evidence>
<dbReference type="InterPro" id="IPR042100">
    <property type="entry name" value="Bug_dom1"/>
</dbReference>
<comment type="caution">
    <text evidence="4">The sequence shown here is derived from an EMBL/GenBank/DDBJ whole genome shotgun (WGS) entry which is preliminary data.</text>
</comment>
<dbReference type="Proteomes" id="UP000507140">
    <property type="component" value="Unassembled WGS sequence"/>
</dbReference>
<evidence type="ECO:0000256" key="1">
    <source>
        <dbReference type="ARBA" id="ARBA00006987"/>
    </source>
</evidence>
<dbReference type="PANTHER" id="PTHR42928:SF5">
    <property type="entry name" value="BLR1237 PROTEIN"/>
    <property type="match status" value="1"/>
</dbReference>
<dbReference type="EMBL" id="JAOBZK010000001">
    <property type="protein sequence ID" value="MDH1176470.1"/>
    <property type="molecule type" value="Genomic_DNA"/>
</dbReference>
<sequence>MICKHAARKRVHFVAASFIAVAAFALPGQASAQAADNYPSKPIRLIIPYPPGGATDVIGRIVGQRLSEAIGGQVVIENRGGAGGNIGAAEVARAQPDGYTLLMGALTSHSVMATLEKDSIAYDLRKDLVPAGVVGFVPLVAVVNPKLPIKSLAELVTYAKANPGKLNFASSGAGAPQRMAMELFKQIAGVNIVHVAYRGSGPAMTDLVGGQVETMTETVPAAISFIKSGQLRPLAVLTPQRISMLPDIPTAEEQGFSGFNVSSLFGVMAPAGTPAPIVAKINKALTTALAKDDAKAQMLQQGVYADPLDVDASKARLNAEIEQWAKVIREGGITAK</sequence>
<dbReference type="CDD" id="cd13578">
    <property type="entry name" value="PBP2_Bug27"/>
    <property type="match status" value="1"/>
</dbReference>
<protein>
    <submittedName>
        <fullName evidence="4">Tripartite tricarboxylate transporter substrate binding protein</fullName>
    </submittedName>
</protein>
<dbReference type="Gene3D" id="3.40.190.150">
    <property type="entry name" value="Bordetella uptake gene, domain 1"/>
    <property type="match status" value="1"/>
</dbReference>
<reference evidence="4 6" key="2">
    <citation type="submission" date="2022-09" db="EMBL/GenBank/DDBJ databases">
        <title>Intensive care unit water sources are persistently colonized with multi-drug resistant bacteria and are the site of extensive horizontal gene transfer of antibiotic resistance genes.</title>
        <authorList>
            <person name="Diorio-Toth L."/>
        </authorList>
    </citation>
    <scope>NUCLEOTIDE SEQUENCE [LARGE SCALE GENOMIC DNA]</scope>
    <source>
        <strain evidence="4 6">GD03967</strain>
    </source>
</reference>
<evidence type="ECO:0000313" key="5">
    <source>
        <dbReference type="Proteomes" id="UP000507140"/>
    </source>
</evidence>
<dbReference type="Proteomes" id="UP001158644">
    <property type="component" value="Unassembled WGS sequence"/>
</dbReference>
<dbReference type="PANTHER" id="PTHR42928">
    <property type="entry name" value="TRICARBOXYLATE-BINDING PROTEIN"/>
    <property type="match status" value="1"/>
</dbReference>
<proteinExistence type="inferred from homology"/>
<dbReference type="Pfam" id="PF03401">
    <property type="entry name" value="TctC"/>
    <property type="match status" value="1"/>
</dbReference>
<evidence type="ECO:0000313" key="6">
    <source>
        <dbReference type="Proteomes" id="UP001158644"/>
    </source>
</evidence>
<dbReference type="EMBL" id="CADIKR010000002">
    <property type="protein sequence ID" value="CAB3859624.1"/>
    <property type="molecule type" value="Genomic_DNA"/>
</dbReference>
<dbReference type="Gene3D" id="3.40.190.10">
    <property type="entry name" value="Periplasmic binding protein-like II"/>
    <property type="match status" value="1"/>
</dbReference>
<evidence type="ECO:0000256" key="2">
    <source>
        <dbReference type="SAM" id="SignalP"/>
    </source>
</evidence>
<feature type="signal peptide" evidence="2">
    <location>
        <begin position="1"/>
        <end position="34"/>
    </location>
</feature>
<dbReference type="AlphaFoldDB" id="A0ABD4YN37"/>
<feature type="chain" id="PRO_5044725806" evidence="2">
    <location>
        <begin position="35"/>
        <end position="336"/>
    </location>
</feature>
<comment type="similarity">
    <text evidence="1">Belongs to the UPF0065 (bug) family.</text>
</comment>